<dbReference type="HOGENOM" id="CLU_023951_1_0_1"/>
<dbReference type="AlphaFoldDB" id="N1JEM8"/>
<dbReference type="OrthoDB" id="4181307at2759"/>
<name>N1JEM8_BLUG1</name>
<organism evidence="3 4">
    <name type="scientific">Blumeria graminis f. sp. hordei (strain DH14)</name>
    <name type="common">Barley powdery mildew</name>
    <name type="synonym">Oidium monilioides f. sp. hordei</name>
    <dbReference type="NCBI Taxonomy" id="546991"/>
    <lineage>
        <taxon>Eukaryota</taxon>
        <taxon>Fungi</taxon>
        <taxon>Dikarya</taxon>
        <taxon>Ascomycota</taxon>
        <taxon>Pezizomycotina</taxon>
        <taxon>Leotiomycetes</taxon>
        <taxon>Erysiphales</taxon>
        <taxon>Erysiphaceae</taxon>
        <taxon>Blumeria</taxon>
        <taxon>Blumeria hordei</taxon>
    </lineage>
</organism>
<feature type="compositionally biased region" description="Basic residues" evidence="1">
    <location>
        <begin position="123"/>
        <end position="133"/>
    </location>
</feature>
<evidence type="ECO:0000256" key="2">
    <source>
        <dbReference type="SAM" id="SignalP"/>
    </source>
</evidence>
<feature type="signal peptide" evidence="2">
    <location>
        <begin position="1"/>
        <end position="26"/>
    </location>
</feature>
<feature type="region of interest" description="Disordered" evidence="1">
    <location>
        <begin position="155"/>
        <end position="179"/>
    </location>
</feature>
<gene>
    <name evidence="3" type="ORF">BGHDH14_bgh06448</name>
</gene>
<feature type="region of interest" description="Disordered" evidence="1">
    <location>
        <begin position="89"/>
        <end position="139"/>
    </location>
</feature>
<evidence type="ECO:0000256" key="1">
    <source>
        <dbReference type="SAM" id="MobiDB-lite"/>
    </source>
</evidence>
<dbReference type="PANTHER" id="PTHR42051:SF1">
    <property type="entry name" value="MEIOTICALLY UP-REGULATED PROTEIN PB1A10.08"/>
    <property type="match status" value="1"/>
</dbReference>
<feature type="compositionally biased region" description="Basic residues" evidence="1">
    <location>
        <begin position="160"/>
        <end position="169"/>
    </location>
</feature>
<keyword evidence="4" id="KW-1185">Reference proteome</keyword>
<evidence type="ECO:0000313" key="4">
    <source>
        <dbReference type="Proteomes" id="UP000015441"/>
    </source>
</evidence>
<comment type="caution">
    <text evidence="3">The sequence shown here is derived from an EMBL/GenBank/DDBJ whole genome shotgun (WGS) entry which is preliminary data.</text>
</comment>
<protein>
    <recommendedName>
        <fullName evidence="5">Bgh-specific protein</fullName>
    </recommendedName>
</protein>
<evidence type="ECO:0008006" key="5">
    <source>
        <dbReference type="Google" id="ProtNLM"/>
    </source>
</evidence>
<reference evidence="3 4" key="1">
    <citation type="journal article" date="2010" name="Science">
        <title>Genome expansion and gene loss in powdery mildew fungi reveal tradeoffs in extreme parasitism.</title>
        <authorList>
            <person name="Spanu P.D."/>
            <person name="Abbott J.C."/>
            <person name="Amselem J."/>
            <person name="Burgis T.A."/>
            <person name="Soanes D.M."/>
            <person name="Stueber K."/>
            <person name="Ver Loren van Themaat E."/>
            <person name="Brown J.K.M."/>
            <person name="Butcher S.A."/>
            <person name="Gurr S.J."/>
            <person name="Lebrun M.-H."/>
            <person name="Ridout C.J."/>
            <person name="Schulze-Lefert P."/>
            <person name="Talbot N.J."/>
            <person name="Ahmadinejad N."/>
            <person name="Ametz C."/>
            <person name="Barton G.R."/>
            <person name="Benjdia M."/>
            <person name="Bidzinski P."/>
            <person name="Bindschedler L.V."/>
            <person name="Both M."/>
            <person name="Brewer M.T."/>
            <person name="Cadle-Davidson L."/>
            <person name="Cadle-Davidson M.M."/>
            <person name="Collemare J."/>
            <person name="Cramer R."/>
            <person name="Frenkel O."/>
            <person name="Godfrey D."/>
            <person name="Harriman J."/>
            <person name="Hoede C."/>
            <person name="King B.C."/>
            <person name="Klages S."/>
            <person name="Kleemann J."/>
            <person name="Knoll D."/>
            <person name="Koti P.S."/>
            <person name="Kreplak J."/>
            <person name="Lopez-Ruiz F.J."/>
            <person name="Lu X."/>
            <person name="Maekawa T."/>
            <person name="Mahanil S."/>
            <person name="Micali C."/>
            <person name="Milgroom M.G."/>
            <person name="Montana G."/>
            <person name="Noir S."/>
            <person name="O'Connell R.J."/>
            <person name="Oberhaensli S."/>
            <person name="Parlange F."/>
            <person name="Pedersen C."/>
            <person name="Quesneville H."/>
            <person name="Reinhardt R."/>
            <person name="Rott M."/>
            <person name="Sacristan S."/>
            <person name="Schmidt S.M."/>
            <person name="Schoen M."/>
            <person name="Skamnioti P."/>
            <person name="Sommer H."/>
            <person name="Stephens A."/>
            <person name="Takahara H."/>
            <person name="Thordal-Christensen H."/>
            <person name="Vigouroux M."/>
            <person name="Wessling R."/>
            <person name="Wicker T."/>
            <person name="Panstruga R."/>
        </authorList>
    </citation>
    <scope>NUCLEOTIDE SEQUENCE [LARGE SCALE GENOMIC DNA]</scope>
    <source>
        <strain evidence="3">DH14</strain>
    </source>
</reference>
<dbReference type="Proteomes" id="UP000015441">
    <property type="component" value="Unassembled WGS sequence"/>
</dbReference>
<feature type="compositionally biased region" description="Low complexity" evidence="1">
    <location>
        <begin position="224"/>
        <end position="235"/>
    </location>
</feature>
<sequence length="516" mass="57844">MPPHQPHQTELCLELLLLVPVQTTFSTSEASASQAPLDLKARTFDLSASVHPSSNASTPSKHFYPASTPCYRLPETRSCAHLQRDHATSKAAKYPNPTATANFSMNNKLNRGPCIKRASNPSRRAKDHPHNRCNTRAYPHDSLPPNFATLIAITSIPPLKKPRPRRQARPHQTVSIESDFDQAEVSEKIYDYAPLRKDHLEILLRSPDCNFNLNRDYGIEPVPSLSSSLSSQDSSAPAKQNLNADELSKNSSATTESKSGLRRGSSRLKAQSCHFENCLPTNHPLSELEIDPKTVTETDSKAQVVTRNDTLVRNDPKTKLALYAPFRAMKAATRKLTSISSHSSTSRELQKKPSLRQTYTAALLAENLLKSLEDTSTQTFSKYSNPFCHDPLEEYFSMSLNHKSVKRLCISSIQLQTYHNSRSPRRTVQHIPKQRTKAMAGINTSNAEPFVRPREMRENGDFMRVAVMEMLMRKRGKLDQQSPGRARIALPPRKVSTEPYEISSEGIPVRWLPISC</sequence>
<dbReference type="InterPro" id="IPR034443">
    <property type="entry name" value="PB1A10.08"/>
</dbReference>
<feature type="compositionally biased region" description="Polar residues" evidence="1">
    <location>
        <begin position="237"/>
        <end position="256"/>
    </location>
</feature>
<accession>N1JEM8</accession>
<feature type="chain" id="PRO_5004107714" description="Bgh-specific protein" evidence="2">
    <location>
        <begin position="27"/>
        <end position="516"/>
    </location>
</feature>
<dbReference type="PANTHER" id="PTHR42051">
    <property type="entry name" value="MEIOTICALLY UP-REGULATED PROTEIN PB1A10.08"/>
    <property type="match status" value="1"/>
</dbReference>
<feature type="compositionally biased region" description="Polar residues" evidence="1">
    <location>
        <begin position="97"/>
        <end position="109"/>
    </location>
</feature>
<proteinExistence type="predicted"/>
<feature type="region of interest" description="Disordered" evidence="1">
    <location>
        <begin position="223"/>
        <end position="265"/>
    </location>
</feature>
<keyword evidence="2" id="KW-0732">Signal</keyword>
<dbReference type="EMBL" id="CAUH01005374">
    <property type="protein sequence ID" value="CCU81698.1"/>
    <property type="molecule type" value="Genomic_DNA"/>
</dbReference>
<evidence type="ECO:0000313" key="3">
    <source>
        <dbReference type="EMBL" id="CCU81698.1"/>
    </source>
</evidence>
<dbReference type="InParanoid" id="N1JEM8"/>
<dbReference type="eggNOG" id="ENOG502S38Y">
    <property type="taxonomic scope" value="Eukaryota"/>
</dbReference>